<organism evidence="4 5">
    <name type="scientific">Mycena metata</name>
    <dbReference type="NCBI Taxonomy" id="1033252"/>
    <lineage>
        <taxon>Eukaryota</taxon>
        <taxon>Fungi</taxon>
        <taxon>Dikarya</taxon>
        <taxon>Basidiomycota</taxon>
        <taxon>Agaricomycotina</taxon>
        <taxon>Agaricomycetes</taxon>
        <taxon>Agaricomycetidae</taxon>
        <taxon>Agaricales</taxon>
        <taxon>Marasmiineae</taxon>
        <taxon>Mycenaceae</taxon>
        <taxon>Mycena</taxon>
    </lineage>
</organism>
<feature type="chain" id="PRO_5042048067" evidence="3">
    <location>
        <begin position="29"/>
        <end position="389"/>
    </location>
</feature>
<evidence type="ECO:0000256" key="1">
    <source>
        <dbReference type="SAM" id="MobiDB-lite"/>
    </source>
</evidence>
<sequence length="389" mass="40588">MVFRHVGAVQTFCWILLAAAFPALPALAFPTQGAATWVAPAANAVVAECYPLSIQFASPVPAHNISFYYYYGAQTVAAETYVPIASWPQSQWVDASTLYKVDVASVPVAAGTMMALNVQNYDLTLSWLHAIVVQPNTDTSCITSVKQNGIPDYNHYPVTPITTTVSPAVATPVAPAPPTSSPSVPTAPTSPPKDTPSGSTTSKAPGAPSSPSGTGSAPTGIATASAPSAPPTANSSSPTSEPNGASATLGASTDPAIGNGAVKGTTNHTPIIAGVIIGALVLIVLAGAASIWCMRRRRRQRTAMLEKRVSLVEAYSAPRPPPRFRPAPIQEVDGGDFMEPDRLPPQYDDIPRSRVSYLGTQSTTDTNPSESTESATEFTPSPNYRKGRV</sequence>
<comment type="caution">
    <text evidence="4">The sequence shown here is derived from an EMBL/GenBank/DDBJ whole genome shotgun (WGS) entry which is preliminary data.</text>
</comment>
<feature type="compositionally biased region" description="Polar residues" evidence="1">
    <location>
        <begin position="358"/>
        <end position="382"/>
    </location>
</feature>
<name>A0AAD7N7L7_9AGAR</name>
<evidence type="ECO:0000313" key="5">
    <source>
        <dbReference type="Proteomes" id="UP001215598"/>
    </source>
</evidence>
<keyword evidence="2" id="KW-0472">Membrane</keyword>
<dbReference type="EMBL" id="JARKIB010000069">
    <property type="protein sequence ID" value="KAJ7749411.1"/>
    <property type="molecule type" value="Genomic_DNA"/>
</dbReference>
<keyword evidence="2" id="KW-1133">Transmembrane helix</keyword>
<protein>
    <submittedName>
        <fullName evidence="4">Uncharacterized protein</fullName>
    </submittedName>
</protein>
<evidence type="ECO:0000256" key="3">
    <source>
        <dbReference type="SAM" id="SignalP"/>
    </source>
</evidence>
<feature type="region of interest" description="Disordered" evidence="1">
    <location>
        <begin position="169"/>
        <end position="252"/>
    </location>
</feature>
<evidence type="ECO:0000313" key="4">
    <source>
        <dbReference type="EMBL" id="KAJ7749411.1"/>
    </source>
</evidence>
<feature type="signal peptide" evidence="3">
    <location>
        <begin position="1"/>
        <end position="28"/>
    </location>
</feature>
<reference evidence="4" key="1">
    <citation type="submission" date="2023-03" db="EMBL/GenBank/DDBJ databases">
        <title>Massive genome expansion in bonnet fungi (Mycena s.s.) driven by repeated elements and novel gene families across ecological guilds.</title>
        <authorList>
            <consortium name="Lawrence Berkeley National Laboratory"/>
            <person name="Harder C.B."/>
            <person name="Miyauchi S."/>
            <person name="Viragh M."/>
            <person name="Kuo A."/>
            <person name="Thoen E."/>
            <person name="Andreopoulos B."/>
            <person name="Lu D."/>
            <person name="Skrede I."/>
            <person name="Drula E."/>
            <person name="Henrissat B."/>
            <person name="Morin E."/>
            <person name="Kohler A."/>
            <person name="Barry K."/>
            <person name="LaButti K."/>
            <person name="Morin E."/>
            <person name="Salamov A."/>
            <person name="Lipzen A."/>
            <person name="Mereny Z."/>
            <person name="Hegedus B."/>
            <person name="Baldrian P."/>
            <person name="Stursova M."/>
            <person name="Weitz H."/>
            <person name="Taylor A."/>
            <person name="Grigoriev I.V."/>
            <person name="Nagy L.G."/>
            <person name="Martin F."/>
            <person name="Kauserud H."/>
        </authorList>
    </citation>
    <scope>NUCLEOTIDE SEQUENCE</scope>
    <source>
        <strain evidence="4">CBHHK182m</strain>
    </source>
</reference>
<evidence type="ECO:0000256" key="2">
    <source>
        <dbReference type="SAM" id="Phobius"/>
    </source>
</evidence>
<keyword evidence="3" id="KW-0732">Signal</keyword>
<feature type="transmembrane region" description="Helical" evidence="2">
    <location>
        <begin position="271"/>
        <end position="294"/>
    </location>
</feature>
<dbReference type="AlphaFoldDB" id="A0AAD7N7L7"/>
<keyword evidence="2" id="KW-0812">Transmembrane</keyword>
<gene>
    <name evidence="4" type="ORF">B0H16DRAFT_1725061</name>
</gene>
<accession>A0AAD7N7L7</accession>
<proteinExistence type="predicted"/>
<feature type="compositionally biased region" description="Low complexity" evidence="1">
    <location>
        <begin position="199"/>
        <end position="240"/>
    </location>
</feature>
<feature type="compositionally biased region" description="Polar residues" evidence="1">
    <location>
        <begin position="241"/>
        <end position="251"/>
    </location>
</feature>
<keyword evidence="5" id="KW-1185">Reference proteome</keyword>
<dbReference type="Proteomes" id="UP001215598">
    <property type="component" value="Unassembled WGS sequence"/>
</dbReference>
<feature type="region of interest" description="Disordered" evidence="1">
    <location>
        <begin position="321"/>
        <end position="389"/>
    </location>
</feature>